<dbReference type="Pfam" id="PF19654">
    <property type="entry name" value="DUF6157"/>
    <property type="match status" value="1"/>
</dbReference>
<dbReference type="AlphaFoldDB" id="A0A1H9RWV2"/>
<evidence type="ECO:0000313" key="1">
    <source>
        <dbReference type="EMBL" id="SER77286.1"/>
    </source>
</evidence>
<protein>
    <submittedName>
        <fullName evidence="1">Uncharacterized protein</fullName>
    </submittedName>
</protein>
<dbReference type="Proteomes" id="UP000199410">
    <property type="component" value="Unassembled WGS sequence"/>
</dbReference>
<evidence type="ECO:0000313" key="2">
    <source>
        <dbReference type="Proteomes" id="UP000199410"/>
    </source>
</evidence>
<name>A0A1H9RWV2_9BACI</name>
<proteinExistence type="predicted"/>
<gene>
    <name evidence="1" type="ORF">SAMN02787113_04549</name>
</gene>
<reference evidence="1 2" key="1">
    <citation type="submission" date="2016-10" db="EMBL/GenBank/DDBJ databases">
        <authorList>
            <person name="Varghese N."/>
            <person name="Submissions S."/>
        </authorList>
    </citation>
    <scope>NUCLEOTIDE SEQUENCE [LARGE SCALE GENOMIC DNA]</scope>
    <source>
        <strain evidence="1 2">TC-13</strain>
    </source>
</reference>
<dbReference type="InterPro" id="IPR046155">
    <property type="entry name" value="DUF6157"/>
</dbReference>
<accession>A0A1H9RWV2</accession>
<sequence length="139" mass="16333">MSYKNTFIKISEDSEVTSAVTPVPRNNKPTIASIEFDLIRHNPYKYTEEDVQFQTYLIKNQIDSDSLDEIRKNFFQKSKVCFRASPLVKKYGWGIHYDDEGKLALYDVNSEEYEQFLHSGQITLINGMRSKRRENNTHE</sequence>
<dbReference type="RefSeq" id="WP_089987246.1">
    <property type="nucleotide sequence ID" value="NZ_BJOM01000032.1"/>
</dbReference>
<dbReference type="EMBL" id="FOEL01000025">
    <property type="protein sequence ID" value="SER77286.1"/>
    <property type="molecule type" value="Genomic_DNA"/>
</dbReference>
<comment type="caution">
    <text evidence="1">The sequence shown here is derived from an EMBL/GenBank/DDBJ whole genome shotgun (WGS) entry which is preliminary data.</text>
</comment>
<organism evidence="1 2">
    <name type="scientific">Lysinibacillus fusiformis</name>
    <dbReference type="NCBI Taxonomy" id="28031"/>
    <lineage>
        <taxon>Bacteria</taxon>
        <taxon>Bacillati</taxon>
        <taxon>Bacillota</taxon>
        <taxon>Bacilli</taxon>
        <taxon>Bacillales</taxon>
        <taxon>Bacillaceae</taxon>
        <taxon>Lysinibacillus</taxon>
    </lineage>
</organism>